<dbReference type="InterPro" id="IPR011604">
    <property type="entry name" value="PDDEXK-like_dom_sf"/>
</dbReference>
<organism evidence="2 3">
    <name type="scientific">Methanosarcina mazei Tuc01</name>
    <dbReference type="NCBI Taxonomy" id="1236903"/>
    <lineage>
        <taxon>Archaea</taxon>
        <taxon>Methanobacteriati</taxon>
        <taxon>Methanobacteriota</taxon>
        <taxon>Stenosarchaea group</taxon>
        <taxon>Methanomicrobia</taxon>
        <taxon>Methanosarcinales</taxon>
        <taxon>Methanosarcinaceae</taxon>
        <taxon>Methanosarcina</taxon>
    </lineage>
</organism>
<keyword evidence="2" id="KW-0547">Nucleotide-binding</keyword>
<dbReference type="Pfam" id="PF12705">
    <property type="entry name" value="PDDEXK_1"/>
    <property type="match status" value="1"/>
</dbReference>
<name>M1PU18_METMZ</name>
<protein>
    <submittedName>
        <fullName evidence="2">DNA helicase II</fullName>
    </submittedName>
</protein>
<proteinExistence type="predicted"/>
<sequence>MPFVNKIQGEKIKEAAKRKLISFVKKHETDMHNIQEATITGKIDVIIHDGDQLEVRDYKTSDSVITEAESAMQIQMYSIGMKILGENVTKGSVAYLSDAKVAYVEVDDSRLKP</sequence>
<gene>
    <name evidence="2" type="ORF">MmTuc01_0203</name>
</gene>
<dbReference type="KEGG" id="mmaz:MmTuc01_0203"/>
<keyword evidence="2" id="KW-0067">ATP-binding</keyword>
<keyword evidence="2" id="KW-0378">Hydrolase</keyword>
<feature type="domain" description="PD-(D/E)XK endonuclease-like" evidence="1">
    <location>
        <begin position="28"/>
        <end position="109"/>
    </location>
</feature>
<dbReference type="EMBL" id="CP004144">
    <property type="protein sequence ID" value="AGF95656.1"/>
    <property type="molecule type" value="Genomic_DNA"/>
</dbReference>
<dbReference type="Gene3D" id="3.90.320.10">
    <property type="match status" value="1"/>
</dbReference>
<dbReference type="Proteomes" id="UP000011718">
    <property type="component" value="Chromosome"/>
</dbReference>
<dbReference type="AlphaFoldDB" id="M1PU18"/>
<keyword evidence="2" id="KW-0347">Helicase</keyword>
<reference evidence="2 3" key="1">
    <citation type="journal article" date="2013" name="Genome Announc.">
        <title>Complete Genome of a Methanosarcina mazei Strain Isolated from Sediment Samples from an Amazonian Flooded Area.</title>
        <authorList>
            <person name="Assis das Gracas D."/>
            <person name="Thiago Juca Ramos R."/>
            <person name="Vieira Araujo A.C."/>
            <person name="Zahlouth R."/>
            <person name="Ribeiro Carneiro A."/>
            <person name="Souza Lopes T."/>
            <person name="Azevedo Barauna R."/>
            <person name="Azevedo V."/>
            <person name="Cruz Schneider M.P."/>
            <person name="Pellizari V.H."/>
            <person name="Silva A."/>
        </authorList>
    </citation>
    <scope>NUCLEOTIDE SEQUENCE [LARGE SCALE GENOMIC DNA]</scope>
    <source>
        <strain evidence="2 3">Tuc01</strain>
    </source>
</reference>
<evidence type="ECO:0000313" key="3">
    <source>
        <dbReference type="Proteomes" id="UP000011718"/>
    </source>
</evidence>
<dbReference type="BioCyc" id="MMAZ1236903:G139K-202-MONOMER"/>
<evidence type="ECO:0000313" key="2">
    <source>
        <dbReference type="EMBL" id="AGF95656.1"/>
    </source>
</evidence>
<dbReference type="GO" id="GO:0004386">
    <property type="term" value="F:helicase activity"/>
    <property type="evidence" value="ECO:0007669"/>
    <property type="project" value="UniProtKB-KW"/>
</dbReference>
<dbReference type="HOGENOM" id="CLU_2127853_0_0_2"/>
<evidence type="ECO:0000259" key="1">
    <source>
        <dbReference type="Pfam" id="PF12705"/>
    </source>
</evidence>
<dbReference type="InterPro" id="IPR038726">
    <property type="entry name" value="PDDEXK_AddAB-type"/>
</dbReference>
<accession>M1PU18</accession>